<dbReference type="Proteomes" id="UP000464186">
    <property type="component" value="Chromosome"/>
</dbReference>
<evidence type="ECO:0000256" key="7">
    <source>
        <dbReference type="ARBA" id="ARBA00024033"/>
    </source>
</evidence>
<keyword evidence="4 9" id="KW-0812">Transmembrane</keyword>
<keyword evidence="5 9" id="KW-1133">Transmembrane helix</keyword>
<gene>
    <name evidence="10" type="ORF">GU243_01305</name>
</gene>
<evidence type="ECO:0000256" key="4">
    <source>
        <dbReference type="ARBA" id="ARBA00022692"/>
    </source>
</evidence>
<feature type="transmembrane region" description="Helical" evidence="9">
    <location>
        <begin position="315"/>
        <end position="339"/>
    </location>
</feature>
<feature type="transmembrane region" description="Helical" evidence="9">
    <location>
        <begin position="370"/>
        <end position="388"/>
    </location>
</feature>
<evidence type="ECO:0000256" key="2">
    <source>
        <dbReference type="ARBA" id="ARBA00022475"/>
    </source>
</evidence>
<evidence type="ECO:0000313" key="10">
    <source>
        <dbReference type="EMBL" id="QHK18637.1"/>
    </source>
</evidence>
<evidence type="ECO:0000256" key="6">
    <source>
        <dbReference type="ARBA" id="ARBA00023136"/>
    </source>
</evidence>
<keyword evidence="2" id="KW-1003">Cell membrane</keyword>
<sequence length="488" mass="51072">MSEPIPRRAHGSQAPGQAGDSPASSGPGGAGATAAALTLVALLAGAVWWTVTTDPSAEWVSPLGTLAAWVLFLPAALMARRIPARHAAAVVLLGSVLLGTAAISAPPATSNDSARYAWDGIVQKVGISPYAHVPADEALRPLRPEWLFQDAGPDGTCHTNPFPTGTETTTNIPGGGTLCTAINRPSVPTVYPAVAELYFLAVRLIPGAETGFIAFQLGGLLLSLAVTVMLLVFLRRTGRPAHQAVWWGWSPLVAFEAINGAHVDALGAALALAAALLLVSRRTLGSGIAFGAAVATKLIPAISAPALLYRRPVRFMAAAVATFAVAYVPYVLASGWAVLGYLPTYLKSEGYDGADSPRFTLLKMVLPADWAAPAALLLLLGLAVYVWRTTDAARPWDGQVFMIGGTLLLVSPSYPWYALLLLPFVVLSRRYEFTAIAPVLTMMYFTGAEPHGQLGARLGLAAAAALIAVATVMRQRRSPGSGRTFTPL</sequence>
<dbReference type="AlphaFoldDB" id="A0A6P1NIK4"/>
<protein>
    <submittedName>
        <fullName evidence="10">DUF2029 domain-containing protein</fullName>
    </submittedName>
</protein>
<dbReference type="InterPro" id="IPR018584">
    <property type="entry name" value="GT87"/>
</dbReference>
<accession>A0A6P1NIK4</accession>
<dbReference type="Pfam" id="PF09594">
    <property type="entry name" value="GT87"/>
    <property type="match status" value="1"/>
</dbReference>
<feature type="transmembrane region" description="Helical" evidence="9">
    <location>
        <begin position="213"/>
        <end position="234"/>
    </location>
</feature>
<keyword evidence="11" id="KW-1185">Reference proteome</keyword>
<keyword evidence="3" id="KW-0808">Transferase</keyword>
<reference evidence="10 11" key="1">
    <citation type="submission" date="2020-01" db="EMBL/GenBank/DDBJ databases">
        <title>Pseudarthrobacter psychrotolerans sp. nov., isolated from antarctic soil.</title>
        <authorList>
            <person name="Shin Y."/>
            <person name="Park W."/>
        </authorList>
    </citation>
    <scope>NUCLEOTIDE SEQUENCE [LARGE SCALE GENOMIC DNA]</scope>
    <source>
        <strain evidence="10 11">YJ56</strain>
    </source>
</reference>
<evidence type="ECO:0000256" key="1">
    <source>
        <dbReference type="ARBA" id="ARBA00004651"/>
    </source>
</evidence>
<name>A0A6P1NIK4_9MICC</name>
<feature type="transmembrane region" description="Helical" evidence="9">
    <location>
        <begin position="454"/>
        <end position="473"/>
    </location>
</feature>
<feature type="transmembrane region" description="Helical" evidence="9">
    <location>
        <begin position="86"/>
        <end position="105"/>
    </location>
</feature>
<dbReference type="EMBL" id="CP047898">
    <property type="protein sequence ID" value="QHK18637.1"/>
    <property type="molecule type" value="Genomic_DNA"/>
</dbReference>
<feature type="transmembrane region" description="Helical" evidence="9">
    <location>
        <begin position="63"/>
        <end position="79"/>
    </location>
</feature>
<feature type="compositionally biased region" description="Low complexity" evidence="8">
    <location>
        <begin position="14"/>
        <end position="25"/>
    </location>
</feature>
<dbReference type="GO" id="GO:0005886">
    <property type="term" value="C:plasma membrane"/>
    <property type="evidence" value="ECO:0007669"/>
    <property type="project" value="UniProtKB-SubCell"/>
</dbReference>
<dbReference type="KEGG" id="psey:GU243_01305"/>
<feature type="transmembrane region" description="Helical" evidence="9">
    <location>
        <begin position="246"/>
        <end position="279"/>
    </location>
</feature>
<feature type="transmembrane region" description="Helical" evidence="9">
    <location>
        <begin position="400"/>
        <end position="426"/>
    </location>
</feature>
<evidence type="ECO:0000313" key="11">
    <source>
        <dbReference type="Proteomes" id="UP000464186"/>
    </source>
</evidence>
<evidence type="ECO:0000256" key="9">
    <source>
        <dbReference type="SAM" id="Phobius"/>
    </source>
</evidence>
<dbReference type="GO" id="GO:0016758">
    <property type="term" value="F:hexosyltransferase activity"/>
    <property type="evidence" value="ECO:0007669"/>
    <property type="project" value="InterPro"/>
</dbReference>
<comment type="similarity">
    <text evidence="7">Belongs to the glycosyltransferase 87 family.</text>
</comment>
<feature type="transmembrane region" description="Helical" evidence="9">
    <location>
        <begin position="30"/>
        <end position="51"/>
    </location>
</feature>
<feature type="region of interest" description="Disordered" evidence="8">
    <location>
        <begin position="1"/>
        <end position="29"/>
    </location>
</feature>
<proteinExistence type="inferred from homology"/>
<evidence type="ECO:0000256" key="8">
    <source>
        <dbReference type="SAM" id="MobiDB-lite"/>
    </source>
</evidence>
<evidence type="ECO:0000256" key="3">
    <source>
        <dbReference type="ARBA" id="ARBA00022679"/>
    </source>
</evidence>
<feature type="transmembrane region" description="Helical" evidence="9">
    <location>
        <begin position="285"/>
        <end position="308"/>
    </location>
</feature>
<comment type="subcellular location">
    <subcellularLocation>
        <location evidence="1">Cell membrane</location>
        <topology evidence="1">Multi-pass membrane protein</topology>
    </subcellularLocation>
</comment>
<evidence type="ECO:0000256" key="5">
    <source>
        <dbReference type="ARBA" id="ARBA00022989"/>
    </source>
</evidence>
<organism evidence="10 11">
    <name type="scientific">Pseudarthrobacter psychrotolerans</name>
    <dbReference type="NCBI Taxonomy" id="2697569"/>
    <lineage>
        <taxon>Bacteria</taxon>
        <taxon>Bacillati</taxon>
        <taxon>Actinomycetota</taxon>
        <taxon>Actinomycetes</taxon>
        <taxon>Micrococcales</taxon>
        <taxon>Micrococcaceae</taxon>
        <taxon>Pseudarthrobacter</taxon>
    </lineage>
</organism>
<keyword evidence="6 9" id="KW-0472">Membrane</keyword>